<accession>A0A1I6H5Q1</accession>
<gene>
    <name evidence="2" type="ORF">SAMN04488124_1798</name>
</gene>
<evidence type="ECO:0000313" key="3">
    <source>
        <dbReference type="Proteomes" id="UP000243250"/>
    </source>
</evidence>
<proteinExistence type="predicted"/>
<feature type="compositionally biased region" description="Low complexity" evidence="1">
    <location>
        <begin position="134"/>
        <end position="145"/>
    </location>
</feature>
<sequence length="246" mass="25905">MSDSPNLARDVANDVVDEIDVGSVVTGDGDVADELDGESLGRSVGETLGEALGRLVGGNVVRWLLSKLSFWNDDDPSLAARFGKSLLVAVGRTLAKPEFKEPIGDALRGFVDRLEEKQQAAADAASEASDEATDAAADAADAASDAAEDASDAVSENASEAAEALESTEMDELRKETYRDLLEMMDYSKLQSIAKESGVKANLSRDEMIDAIVEEFDAEAEANETADDGEESANGDEESDDSDDGA</sequence>
<dbReference type="Proteomes" id="UP000243250">
    <property type="component" value="Unassembled WGS sequence"/>
</dbReference>
<name>A0A1I6H5Q1_9EURY</name>
<evidence type="ECO:0000256" key="1">
    <source>
        <dbReference type="SAM" id="MobiDB-lite"/>
    </source>
</evidence>
<evidence type="ECO:0000313" key="2">
    <source>
        <dbReference type="EMBL" id="SFR49710.1"/>
    </source>
</evidence>
<keyword evidence="3" id="KW-1185">Reference proteome</keyword>
<dbReference type="AlphaFoldDB" id="A0A1I6H5Q1"/>
<reference evidence="3" key="1">
    <citation type="submission" date="2016-10" db="EMBL/GenBank/DDBJ databases">
        <authorList>
            <person name="Varghese N."/>
            <person name="Submissions S."/>
        </authorList>
    </citation>
    <scope>NUCLEOTIDE SEQUENCE [LARGE SCALE GENOMIC DNA]</scope>
    <source>
        <strain evidence="3">CGMCC 1.8711</strain>
    </source>
</reference>
<dbReference type="EMBL" id="FOYS01000003">
    <property type="protein sequence ID" value="SFR49710.1"/>
    <property type="molecule type" value="Genomic_DNA"/>
</dbReference>
<feature type="compositionally biased region" description="Low complexity" evidence="1">
    <location>
        <begin position="152"/>
        <end position="167"/>
    </location>
</feature>
<feature type="region of interest" description="Disordered" evidence="1">
    <location>
        <begin position="121"/>
        <end position="172"/>
    </location>
</feature>
<dbReference type="STRING" id="555875.SAMN04488124_1798"/>
<protein>
    <submittedName>
        <fullName evidence="2">Uncharacterized protein</fullName>
    </submittedName>
</protein>
<dbReference type="RefSeq" id="WP_089879571.1">
    <property type="nucleotide sequence ID" value="NZ_FOYS01000003.1"/>
</dbReference>
<feature type="region of interest" description="Disordered" evidence="1">
    <location>
        <begin position="216"/>
        <end position="246"/>
    </location>
</feature>
<organism evidence="2 3">
    <name type="scientific">Halogeometricum limi</name>
    <dbReference type="NCBI Taxonomy" id="555875"/>
    <lineage>
        <taxon>Archaea</taxon>
        <taxon>Methanobacteriati</taxon>
        <taxon>Methanobacteriota</taxon>
        <taxon>Stenosarchaea group</taxon>
        <taxon>Halobacteria</taxon>
        <taxon>Halobacteriales</taxon>
        <taxon>Haloferacaceae</taxon>
        <taxon>Halogeometricum</taxon>
    </lineage>
</organism>
<dbReference type="OrthoDB" id="308494at2157"/>